<evidence type="ECO:0000313" key="4">
    <source>
        <dbReference type="Proteomes" id="UP000694559"/>
    </source>
</evidence>
<evidence type="ECO:0000256" key="2">
    <source>
        <dbReference type="SAM" id="MobiDB-lite"/>
    </source>
</evidence>
<accession>A0A8C6VDF3</accession>
<dbReference type="PANTHER" id="PTHR13992:SF5">
    <property type="entry name" value="NUCLEAR RECEPTOR COREPRESSOR 1"/>
    <property type="match status" value="1"/>
</dbReference>
<feature type="compositionally biased region" description="Basic and acidic residues" evidence="2">
    <location>
        <begin position="73"/>
        <end position="85"/>
    </location>
</feature>
<dbReference type="GO" id="GO:0003714">
    <property type="term" value="F:transcription corepressor activity"/>
    <property type="evidence" value="ECO:0007669"/>
    <property type="project" value="TreeGrafter"/>
</dbReference>
<evidence type="ECO:0000313" key="3">
    <source>
        <dbReference type="Ensembl" id="ENSNNAP00000003303.1"/>
    </source>
</evidence>
<dbReference type="Proteomes" id="UP000694559">
    <property type="component" value="Unplaced"/>
</dbReference>
<feature type="compositionally biased region" description="Polar residues" evidence="2">
    <location>
        <begin position="86"/>
        <end position="98"/>
    </location>
</feature>
<keyword evidence="4" id="KW-1185">Reference proteome</keyword>
<name>A0A8C6VDF3_NAJNA</name>
<dbReference type="Ensembl" id="ENSNNAT00000003462.1">
    <property type="protein sequence ID" value="ENSNNAP00000003303.1"/>
    <property type="gene ID" value="ENSNNAG00000002261.1"/>
</dbReference>
<dbReference type="PANTHER" id="PTHR13992">
    <property type="entry name" value="NUCLEAR RECEPTOR CO-REPRESSOR RELATED NCOR"/>
    <property type="match status" value="1"/>
</dbReference>
<dbReference type="GO" id="GO:0000122">
    <property type="term" value="P:negative regulation of transcription by RNA polymerase II"/>
    <property type="evidence" value="ECO:0007669"/>
    <property type="project" value="TreeGrafter"/>
</dbReference>
<organism evidence="3 4">
    <name type="scientific">Naja naja</name>
    <name type="common">Indian cobra</name>
    <dbReference type="NCBI Taxonomy" id="35670"/>
    <lineage>
        <taxon>Eukaryota</taxon>
        <taxon>Metazoa</taxon>
        <taxon>Chordata</taxon>
        <taxon>Craniata</taxon>
        <taxon>Vertebrata</taxon>
        <taxon>Euteleostomi</taxon>
        <taxon>Lepidosauria</taxon>
        <taxon>Squamata</taxon>
        <taxon>Bifurcata</taxon>
        <taxon>Unidentata</taxon>
        <taxon>Episquamata</taxon>
        <taxon>Toxicofera</taxon>
        <taxon>Serpentes</taxon>
        <taxon>Colubroidea</taxon>
        <taxon>Elapidae</taxon>
        <taxon>Elapinae</taxon>
        <taxon>Naja</taxon>
    </lineage>
</organism>
<comment type="similarity">
    <text evidence="1">Belongs to the N-CoR nuclear receptor corepressors family.</text>
</comment>
<sequence length="220" mass="24965">MSSSSYPPNQGAFSGSRAIPAHSVQYTFRWRHQQEFAVPDFRTSHLEVGQGSQLLQQQQQLRRRPSLLSEFHPGSDRKPQERRSGYESQFHTGPSQADLTQLDSKRHAWTRFGLSLPAVSATAVLPLAHQLQEGLRSSDLKKVKARPWWGGDSRGHAGSPQLTTVIGTLAQQAVVKILLLAKVDWTHKEFVLVQMLSVYIKEKRHLSRVKRYNNNSHRVQ</sequence>
<dbReference type="GeneTree" id="ENSGT00940000155093"/>
<dbReference type="OrthoDB" id="10258692at2759"/>
<dbReference type="InterPro" id="IPR051571">
    <property type="entry name" value="N-CoR_corepressor"/>
</dbReference>
<dbReference type="GO" id="GO:0000785">
    <property type="term" value="C:chromatin"/>
    <property type="evidence" value="ECO:0007669"/>
    <property type="project" value="TreeGrafter"/>
</dbReference>
<dbReference type="AlphaFoldDB" id="A0A8C6VDF3"/>
<feature type="region of interest" description="Disordered" evidence="2">
    <location>
        <begin position="50"/>
        <end position="98"/>
    </location>
</feature>
<reference evidence="3" key="2">
    <citation type="submission" date="2025-09" db="UniProtKB">
        <authorList>
            <consortium name="Ensembl"/>
        </authorList>
    </citation>
    <scope>IDENTIFICATION</scope>
</reference>
<reference evidence="3" key="1">
    <citation type="submission" date="2025-08" db="UniProtKB">
        <authorList>
            <consortium name="Ensembl"/>
        </authorList>
    </citation>
    <scope>IDENTIFICATION</scope>
</reference>
<evidence type="ECO:0000256" key="1">
    <source>
        <dbReference type="ARBA" id="ARBA00010097"/>
    </source>
</evidence>
<proteinExistence type="inferred from homology"/>
<dbReference type="GO" id="GO:0046966">
    <property type="term" value="F:nuclear thyroid hormone receptor binding"/>
    <property type="evidence" value="ECO:0007669"/>
    <property type="project" value="TreeGrafter"/>
</dbReference>
<protein>
    <submittedName>
        <fullName evidence="3">Uncharacterized protein</fullName>
    </submittedName>
</protein>